<dbReference type="Proteomes" id="UP000501812">
    <property type="component" value="Chromosome"/>
</dbReference>
<name>A0A858RMZ5_9BACT</name>
<evidence type="ECO:0000313" key="2">
    <source>
        <dbReference type="Proteomes" id="UP000501812"/>
    </source>
</evidence>
<dbReference type="InterPro" id="IPR030916">
    <property type="entry name" value="ELWxxDGT_rpt"/>
</dbReference>
<dbReference type="NCBIfam" id="TIGR04534">
    <property type="entry name" value="ELWxxDGT_rpt"/>
    <property type="match status" value="2"/>
</dbReference>
<dbReference type="EMBL" id="CP051774">
    <property type="protein sequence ID" value="QJE98776.1"/>
    <property type="molecule type" value="Genomic_DNA"/>
</dbReference>
<evidence type="ECO:0008006" key="3">
    <source>
        <dbReference type="Google" id="ProtNLM"/>
    </source>
</evidence>
<dbReference type="KEGG" id="luo:HHL09_24345"/>
<protein>
    <recommendedName>
        <fullName evidence="3">Hyalin</fullName>
    </recommendedName>
</protein>
<organism evidence="1 2">
    <name type="scientific">Luteolibacter luteus</name>
    <dbReference type="NCBI Taxonomy" id="2728835"/>
    <lineage>
        <taxon>Bacteria</taxon>
        <taxon>Pseudomonadati</taxon>
        <taxon>Verrucomicrobiota</taxon>
        <taxon>Verrucomicrobiia</taxon>
        <taxon>Verrucomicrobiales</taxon>
        <taxon>Verrucomicrobiaceae</taxon>
        <taxon>Luteolibacter</taxon>
    </lineage>
</organism>
<reference evidence="1 2" key="1">
    <citation type="submission" date="2020-04" db="EMBL/GenBank/DDBJ databases">
        <title>Luteolibacter sp. G-1-1-1 isolated from soil.</title>
        <authorList>
            <person name="Dahal R.H."/>
        </authorList>
    </citation>
    <scope>NUCLEOTIDE SEQUENCE [LARGE SCALE GENOMIC DNA]</scope>
    <source>
        <strain evidence="1 2">G-1-1-1</strain>
    </source>
</reference>
<sequence>MTAGDRVYYQTFDDNEHGRLLWATGGDSANTSVVLDLDEEDDANYRDPGLLGVSGQTALLAKWGDGVAEGLWRHRQTESQAVPLAPGDAPVFPQGELAFFTSYDPATGREPYVTDGTIEGTRLLRDLRPKTAYDPVSSPPAEFSSSPQWVARVGSKTYFTAESLFYGRELWVTDGTPLGTVLVKDISGNSTSSIFGKVHVWGDKLLFFAGARTSYYEEAGLWISDGTSQGTRRLMIAAPDPWYDAESNDGPMFAELDGRIYFTAKTEEDGQELWSTDGTVDGTQRVKDIFPGSAGSEPEWLTSTGSAIYFTGNDGRHGRELWRTDGTADGTVLVKDFTMDAASSLPQGLAYTGGRLFFMATTPDAGAAAWVIDQP</sequence>
<accession>A0A858RMZ5</accession>
<gene>
    <name evidence="1" type="ORF">HHL09_24345</name>
</gene>
<evidence type="ECO:0000313" key="1">
    <source>
        <dbReference type="EMBL" id="QJE98776.1"/>
    </source>
</evidence>
<proteinExistence type="predicted"/>
<keyword evidence="2" id="KW-1185">Reference proteome</keyword>
<dbReference type="AlphaFoldDB" id="A0A858RMZ5"/>
<dbReference type="RefSeq" id="WP_169457263.1">
    <property type="nucleotide sequence ID" value="NZ_CP051774.1"/>
</dbReference>